<name>A0A7X0D4T9_9ACTN</name>
<evidence type="ECO:0000313" key="3">
    <source>
        <dbReference type="Proteomes" id="UP000546642"/>
    </source>
</evidence>
<protein>
    <submittedName>
        <fullName evidence="2">Uncharacterized protein</fullName>
    </submittedName>
</protein>
<dbReference type="RefSeq" id="WP_184074894.1">
    <property type="nucleotide sequence ID" value="NZ_JACHDS010000001.1"/>
</dbReference>
<sequence length="139" mass="15151">MQQTLTGPACPTCRHPSCRAARAADQPLNGGRRAEYAAEHRRADALAARHPGPIIWWGEHTMRYHALTTSGHYEAPDIDELVLLIRRYIEPRGFTGPKGRRSTEPGVALHSAVPTCVARPVPAPSPGERRSGRLPGPLP</sequence>
<organism evidence="2 3">
    <name type="scientific">Nocardiopsis mwathae</name>
    <dbReference type="NCBI Taxonomy" id="1472723"/>
    <lineage>
        <taxon>Bacteria</taxon>
        <taxon>Bacillati</taxon>
        <taxon>Actinomycetota</taxon>
        <taxon>Actinomycetes</taxon>
        <taxon>Streptosporangiales</taxon>
        <taxon>Nocardiopsidaceae</taxon>
        <taxon>Nocardiopsis</taxon>
    </lineage>
</organism>
<gene>
    <name evidence="2" type="ORF">HNR23_001722</name>
</gene>
<evidence type="ECO:0000256" key="1">
    <source>
        <dbReference type="SAM" id="MobiDB-lite"/>
    </source>
</evidence>
<reference evidence="2 3" key="1">
    <citation type="submission" date="2020-08" db="EMBL/GenBank/DDBJ databases">
        <title>Sequencing the genomes of 1000 actinobacteria strains.</title>
        <authorList>
            <person name="Klenk H.-P."/>
        </authorList>
    </citation>
    <scope>NUCLEOTIDE SEQUENCE [LARGE SCALE GENOMIC DNA]</scope>
    <source>
        <strain evidence="2 3">DSM 46659</strain>
    </source>
</reference>
<comment type="caution">
    <text evidence="2">The sequence shown here is derived from an EMBL/GenBank/DDBJ whole genome shotgun (WGS) entry which is preliminary data.</text>
</comment>
<feature type="region of interest" description="Disordered" evidence="1">
    <location>
        <begin position="118"/>
        <end position="139"/>
    </location>
</feature>
<dbReference type="Proteomes" id="UP000546642">
    <property type="component" value="Unassembled WGS sequence"/>
</dbReference>
<keyword evidence="3" id="KW-1185">Reference proteome</keyword>
<evidence type="ECO:0000313" key="2">
    <source>
        <dbReference type="EMBL" id="MBB6171662.1"/>
    </source>
</evidence>
<proteinExistence type="predicted"/>
<accession>A0A7X0D4T9</accession>
<dbReference type="AlphaFoldDB" id="A0A7X0D4T9"/>
<dbReference type="EMBL" id="JACHDS010000001">
    <property type="protein sequence ID" value="MBB6171662.1"/>
    <property type="molecule type" value="Genomic_DNA"/>
</dbReference>